<name>A0A8H7UB37_9FUNG</name>
<feature type="region of interest" description="Disordered" evidence="4">
    <location>
        <begin position="166"/>
        <end position="202"/>
    </location>
</feature>
<reference evidence="5" key="1">
    <citation type="submission" date="2020-12" db="EMBL/GenBank/DDBJ databases">
        <title>Metabolic potential, ecology and presence of endohyphal bacteria is reflected in genomic diversity of Mucoromycotina.</title>
        <authorList>
            <person name="Muszewska A."/>
            <person name="Okrasinska A."/>
            <person name="Steczkiewicz K."/>
            <person name="Drgas O."/>
            <person name="Orlowska M."/>
            <person name="Perlinska-Lenart U."/>
            <person name="Aleksandrzak-Piekarczyk T."/>
            <person name="Szatraj K."/>
            <person name="Zielenkiewicz U."/>
            <person name="Pilsyk S."/>
            <person name="Malc E."/>
            <person name="Mieczkowski P."/>
            <person name="Kruszewska J.S."/>
            <person name="Biernat P."/>
            <person name="Pawlowska J."/>
        </authorList>
    </citation>
    <scope>NUCLEOTIDE SEQUENCE</scope>
    <source>
        <strain evidence="5">WA0000051536</strain>
    </source>
</reference>
<feature type="region of interest" description="Disordered" evidence="4">
    <location>
        <begin position="1"/>
        <end position="136"/>
    </location>
</feature>
<dbReference type="GO" id="GO:0005654">
    <property type="term" value="C:nucleoplasm"/>
    <property type="evidence" value="ECO:0007669"/>
    <property type="project" value="TreeGrafter"/>
</dbReference>
<gene>
    <name evidence="5" type="ORF">INT44_008760</name>
</gene>
<comment type="caution">
    <text evidence="5">The sequence shown here is derived from an EMBL/GenBank/DDBJ whole genome shotgun (WGS) entry which is preliminary data.</text>
</comment>
<evidence type="ECO:0008006" key="7">
    <source>
        <dbReference type="Google" id="ProtNLM"/>
    </source>
</evidence>
<evidence type="ECO:0000256" key="3">
    <source>
        <dbReference type="ARBA" id="ARBA00023242"/>
    </source>
</evidence>
<evidence type="ECO:0000256" key="2">
    <source>
        <dbReference type="ARBA" id="ARBA00005907"/>
    </source>
</evidence>
<dbReference type="GO" id="GO:0030690">
    <property type="term" value="C:Noc1p-Noc2p complex"/>
    <property type="evidence" value="ECO:0007669"/>
    <property type="project" value="TreeGrafter"/>
</dbReference>
<dbReference type="Proteomes" id="UP000612746">
    <property type="component" value="Unassembled WGS sequence"/>
</dbReference>
<evidence type="ECO:0000313" key="6">
    <source>
        <dbReference type="Proteomes" id="UP000612746"/>
    </source>
</evidence>
<dbReference type="PANTHER" id="PTHR12687:SF4">
    <property type="entry name" value="NUCLEOLAR COMPLEX PROTEIN 2 HOMOLOG"/>
    <property type="match status" value="1"/>
</dbReference>
<feature type="compositionally biased region" description="Acidic residues" evidence="4">
    <location>
        <begin position="64"/>
        <end position="117"/>
    </location>
</feature>
<dbReference type="Pfam" id="PF03715">
    <property type="entry name" value="Noc2"/>
    <property type="match status" value="1"/>
</dbReference>
<dbReference type="GO" id="GO:0005730">
    <property type="term" value="C:nucleolus"/>
    <property type="evidence" value="ECO:0007669"/>
    <property type="project" value="TreeGrafter"/>
</dbReference>
<dbReference type="GO" id="GO:0030691">
    <property type="term" value="C:Noc2p-Noc3p complex"/>
    <property type="evidence" value="ECO:0007669"/>
    <property type="project" value="TreeGrafter"/>
</dbReference>
<proteinExistence type="inferred from homology"/>
<accession>A0A8H7UB37</accession>
<feature type="compositionally biased region" description="Basic residues" evidence="4">
    <location>
        <begin position="1"/>
        <end position="17"/>
    </location>
</feature>
<feature type="compositionally biased region" description="Basic and acidic residues" evidence="4">
    <location>
        <begin position="33"/>
        <end position="46"/>
    </location>
</feature>
<dbReference type="OrthoDB" id="10266662at2759"/>
<dbReference type="EMBL" id="JAEPRA010000019">
    <property type="protein sequence ID" value="KAG2173408.1"/>
    <property type="molecule type" value="Genomic_DNA"/>
</dbReference>
<dbReference type="PANTHER" id="PTHR12687">
    <property type="entry name" value="NUCLEOLAR COMPLEX 2 AND RAD4-RELATED"/>
    <property type="match status" value="1"/>
</dbReference>
<dbReference type="GO" id="GO:0042273">
    <property type="term" value="P:ribosomal large subunit biogenesis"/>
    <property type="evidence" value="ECO:0007669"/>
    <property type="project" value="TreeGrafter"/>
</dbReference>
<keyword evidence="3" id="KW-0539">Nucleus</keyword>
<evidence type="ECO:0000313" key="5">
    <source>
        <dbReference type="EMBL" id="KAG2173408.1"/>
    </source>
</evidence>
<dbReference type="AlphaFoldDB" id="A0A8H7UB37"/>
<sequence length="731" mass="83146">MAKSRHNKSTARSKSGKPNRANGVRKGGKPNKKKEEEASKKAKFDDMSVEDFFQGGFEEHSDAGDESENDDFAALETVETEAADSDVESEADDAEMDQLDDDETTELDDEALFEEDEEKPKEKKKGKKGALKDDISKHKEELELLRDQDPEFYEFLKKEESGLLDFDVSDEDLEDESEAEDEVMKDGQDEDEEEPEQSQFSDEEYAVGLDEPMTGAMSHADAQAVTKEMIDEWASALETRKSVKTLKHLLSAFKCAARMNDEDDENTSYTYKVTSGTVFNKLILTTLRLVPVCFNYNLTPSKEGASPVTAKKWNILKGMVKSYCSNVLHLLRGLTDSTMVYYILKETEKCTKYFGCFPRITKEYLNSLLQLWSGPTSSDIVRIQSFLNIRSLALAPIVTKQSKNASYLDDCLKGIYLSFVRNSKNTSVHTLPSINLMRNLAVELYGLNQELSYQHAFTFVRQLAIHLRGAMQNTTKESFKTVYNWQYVHCIDFWANVFATYCNTARADYEESPLASMIYPLTQVAIGAIRLIPTAQYYPLRFHIIRALTSLADSTKVFIPLAPYIFEVFDSAEIKKKGKPASLKPMEWDVYIKAPKQFLHTKVYQHGILEQLYECLIEYYATFSLSIDFPEMAGPGIVQLKRYIKKSSYVNFNKQVHGLIEKMEATAEFIQEQRSLVDYSPADVDSVKGFLKDLKPISTPLGKFLINHRKIKAQKQALLESAREQDQKQDS</sequence>
<dbReference type="InterPro" id="IPR005343">
    <property type="entry name" value="Noc2"/>
</dbReference>
<comment type="subcellular location">
    <subcellularLocation>
        <location evidence="1">Nucleus</location>
    </subcellularLocation>
</comment>
<feature type="compositionally biased region" description="Acidic residues" evidence="4">
    <location>
        <begin position="188"/>
        <end position="202"/>
    </location>
</feature>
<feature type="compositionally biased region" description="Acidic residues" evidence="4">
    <location>
        <begin position="167"/>
        <end position="181"/>
    </location>
</feature>
<evidence type="ECO:0000256" key="1">
    <source>
        <dbReference type="ARBA" id="ARBA00004123"/>
    </source>
</evidence>
<protein>
    <recommendedName>
        <fullName evidence="7">Noc2-domain-containing protein</fullName>
    </recommendedName>
</protein>
<comment type="similarity">
    <text evidence="2">Belongs to the NOC2 family.</text>
</comment>
<evidence type="ECO:0000256" key="4">
    <source>
        <dbReference type="SAM" id="MobiDB-lite"/>
    </source>
</evidence>
<keyword evidence="6" id="KW-1185">Reference proteome</keyword>
<organism evidence="5 6">
    <name type="scientific">Umbelopsis vinacea</name>
    <dbReference type="NCBI Taxonomy" id="44442"/>
    <lineage>
        <taxon>Eukaryota</taxon>
        <taxon>Fungi</taxon>
        <taxon>Fungi incertae sedis</taxon>
        <taxon>Mucoromycota</taxon>
        <taxon>Mucoromycotina</taxon>
        <taxon>Umbelopsidomycetes</taxon>
        <taxon>Umbelopsidales</taxon>
        <taxon>Umbelopsidaceae</taxon>
        <taxon>Umbelopsis</taxon>
    </lineage>
</organism>